<keyword evidence="1" id="KW-1133">Transmembrane helix</keyword>
<reference evidence="2" key="1">
    <citation type="submission" date="2020-08" db="EMBL/GenBank/DDBJ databases">
        <title>Novel species isolated from subtropical streams in China.</title>
        <authorList>
            <person name="Lu H."/>
        </authorList>
    </citation>
    <scope>NUCLEOTIDE SEQUENCE</scope>
    <source>
        <strain evidence="2">LX22W</strain>
    </source>
</reference>
<proteinExistence type="predicted"/>
<keyword evidence="1" id="KW-0812">Transmembrane</keyword>
<name>A0A923HSG8_9BURK</name>
<keyword evidence="3" id="KW-1185">Reference proteome</keyword>
<feature type="transmembrane region" description="Helical" evidence="1">
    <location>
        <begin position="72"/>
        <end position="94"/>
    </location>
</feature>
<comment type="caution">
    <text evidence="2">The sequence shown here is derived from an EMBL/GenBank/DDBJ whole genome shotgun (WGS) entry which is preliminary data.</text>
</comment>
<evidence type="ECO:0000256" key="1">
    <source>
        <dbReference type="SAM" id="Phobius"/>
    </source>
</evidence>
<keyword evidence="1" id="KW-0472">Membrane</keyword>
<organism evidence="2 3">
    <name type="scientific">Undibacterium nitidum</name>
    <dbReference type="NCBI Taxonomy" id="2762298"/>
    <lineage>
        <taxon>Bacteria</taxon>
        <taxon>Pseudomonadati</taxon>
        <taxon>Pseudomonadota</taxon>
        <taxon>Betaproteobacteria</taxon>
        <taxon>Burkholderiales</taxon>
        <taxon>Oxalobacteraceae</taxon>
        <taxon>Undibacterium</taxon>
    </lineage>
</organism>
<dbReference type="RefSeq" id="WP_186917924.1">
    <property type="nucleotide sequence ID" value="NZ_JACOFZ010000012.1"/>
</dbReference>
<dbReference type="AlphaFoldDB" id="A0A923HSG8"/>
<protein>
    <submittedName>
        <fullName evidence="2">Uncharacterized protein</fullName>
    </submittedName>
</protein>
<accession>A0A923HSG8</accession>
<dbReference type="EMBL" id="JACOFZ010000012">
    <property type="protein sequence ID" value="MBC3883266.1"/>
    <property type="molecule type" value="Genomic_DNA"/>
</dbReference>
<feature type="transmembrane region" description="Helical" evidence="1">
    <location>
        <begin position="100"/>
        <end position="122"/>
    </location>
</feature>
<evidence type="ECO:0000313" key="2">
    <source>
        <dbReference type="EMBL" id="MBC3883266.1"/>
    </source>
</evidence>
<sequence length="186" mass="21218">MFTPRELLKNLPFRIPQDSCCNCGSTENVFRTETELKDISYFVIGGVERTLKIELPFCNNCERSALRFRKNILIKCLIAFGLFWPFLGLSLIYANELPRFLANNMILFAALPAALITSLYYLTRRAKAPATSFYQPVFLKHVRYSTRGEVKGVALGFTNREFAKRVAALNTDFCEARALIIVIEQT</sequence>
<evidence type="ECO:0000313" key="3">
    <source>
        <dbReference type="Proteomes" id="UP000627446"/>
    </source>
</evidence>
<gene>
    <name evidence="2" type="ORF">H8K36_17885</name>
</gene>
<dbReference type="Proteomes" id="UP000627446">
    <property type="component" value="Unassembled WGS sequence"/>
</dbReference>